<reference evidence="1" key="1">
    <citation type="journal article" date="2013" name="Nature">
        <title>Draft genome of the wheat A-genome progenitor Triticum urartu.</title>
        <authorList>
            <person name="Ling H.Q."/>
            <person name="Zhao S."/>
            <person name="Liu D."/>
            <person name="Wang J."/>
            <person name="Sun H."/>
            <person name="Zhang C."/>
            <person name="Fan H."/>
            <person name="Li D."/>
            <person name="Dong L."/>
            <person name="Tao Y."/>
            <person name="Gao C."/>
            <person name="Wu H."/>
            <person name="Li Y."/>
            <person name="Cui Y."/>
            <person name="Guo X."/>
            <person name="Zheng S."/>
            <person name="Wang B."/>
            <person name="Yu K."/>
            <person name="Liang Q."/>
            <person name="Yang W."/>
            <person name="Lou X."/>
            <person name="Chen J."/>
            <person name="Feng M."/>
            <person name="Jian J."/>
            <person name="Zhang X."/>
            <person name="Luo G."/>
            <person name="Jiang Y."/>
            <person name="Liu J."/>
            <person name="Wang Z."/>
            <person name="Sha Y."/>
            <person name="Zhang B."/>
            <person name="Wu H."/>
            <person name="Tang D."/>
            <person name="Shen Q."/>
            <person name="Xue P."/>
            <person name="Zou S."/>
            <person name="Wang X."/>
            <person name="Liu X."/>
            <person name="Wang F."/>
            <person name="Yang Y."/>
            <person name="An X."/>
            <person name="Dong Z."/>
            <person name="Zhang K."/>
            <person name="Zhang X."/>
            <person name="Luo M.C."/>
            <person name="Dvorak J."/>
            <person name="Tong Y."/>
            <person name="Wang J."/>
            <person name="Yang H."/>
            <person name="Li Z."/>
            <person name="Wang D."/>
            <person name="Zhang A."/>
            <person name="Wang J."/>
        </authorList>
    </citation>
    <scope>NUCLEOTIDE SEQUENCE</scope>
</reference>
<name>M7ZV76_TRIUA</name>
<organism evidence="1">
    <name type="scientific">Triticum urartu</name>
    <name type="common">Red wild einkorn</name>
    <name type="synonym">Crithodium urartu</name>
    <dbReference type="NCBI Taxonomy" id="4572"/>
    <lineage>
        <taxon>Eukaryota</taxon>
        <taxon>Viridiplantae</taxon>
        <taxon>Streptophyta</taxon>
        <taxon>Embryophyta</taxon>
        <taxon>Tracheophyta</taxon>
        <taxon>Spermatophyta</taxon>
        <taxon>Magnoliopsida</taxon>
        <taxon>Liliopsida</taxon>
        <taxon>Poales</taxon>
        <taxon>Poaceae</taxon>
        <taxon>BOP clade</taxon>
        <taxon>Pooideae</taxon>
        <taxon>Triticodae</taxon>
        <taxon>Triticeae</taxon>
        <taxon>Triticinae</taxon>
        <taxon>Triticum</taxon>
    </lineage>
</organism>
<gene>
    <name evidence="1" type="ORF">TRIUR3_28970</name>
</gene>
<sequence>MVSLLLEAPDGVVGVDVAAERQVGGERLQAEVGVPQREHHLLEQQPVAGGREGFAHGNYVSQL</sequence>
<evidence type="ECO:0000313" key="1">
    <source>
        <dbReference type="EMBL" id="EMS63531.1"/>
    </source>
</evidence>
<accession>M7ZV76</accession>
<protein>
    <submittedName>
        <fullName evidence="1">Uncharacterized protein</fullName>
    </submittedName>
</protein>
<dbReference type="AlphaFoldDB" id="M7ZV76"/>
<proteinExistence type="predicted"/>
<dbReference type="EMBL" id="KD067811">
    <property type="protein sequence ID" value="EMS63531.1"/>
    <property type="molecule type" value="Genomic_DNA"/>
</dbReference>